<organism evidence="2 3">
    <name type="scientific">Humidesulfovibrio mexicanus</name>
    <dbReference type="NCBI Taxonomy" id="147047"/>
    <lineage>
        <taxon>Bacteria</taxon>
        <taxon>Pseudomonadati</taxon>
        <taxon>Thermodesulfobacteriota</taxon>
        <taxon>Desulfovibrionia</taxon>
        <taxon>Desulfovibrionales</taxon>
        <taxon>Desulfovibrionaceae</taxon>
        <taxon>Humidesulfovibrio</taxon>
    </lineage>
</organism>
<dbReference type="InterPro" id="IPR004843">
    <property type="entry name" value="Calcineurin-like_PHP"/>
</dbReference>
<dbReference type="InterPro" id="IPR029052">
    <property type="entry name" value="Metallo-depent_PP-like"/>
</dbReference>
<keyword evidence="3" id="KW-1185">Reference proteome</keyword>
<evidence type="ECO:0000313" key="2">
    <source>
        <dbReference type="EMBL" id="SNS14642.1"/>
    </source>
</evidence>
<dbReference type="AlphaFoldDB" id="A0A239C411"/>
<dbReference type="PANTHER" id="PTHR37523">
    <property type="entry name" value="METALLOPHOSPHOESTERASE"/>
    <property type="match status" value="1"/>
</dbReference>
<dbReference type="Pfam" id="PF00149">
    <property type="entry name" value="Metallophos"/>
    <property type="match status" value="1"/>
</dbReference>
<feature type="domain" description="Calcineurin-like phosphoesterase" evidence="1">
    <location>
        <begin position="5"/>
        <end position="182"/>
    </location>
</feature>
<name>A0A239C411_9BACT</name>
<protein>
    <recommendedName>
        <fullName evidence="1">Calcineurin-like phosphoesterase domain-containing protein</fullName>
    </recommendedName>
</protein>
<dbReference type="Gene3D" id="3.60.21.10">
    <property type="match status" value="1"/>
</dbReference>
<dbReference type="SUPFAM" id="SSF56300">
    <property type="entry name" value="Metallo-dependent phosphatases"/>
    <property type="match status" value="1"/>
</dbReference>
<reference evidence="2 3" key="1">
    <citation type="submission" date="2017-06" db="EMBL/GenBank/DDBJ databases">
        <authorList>
            <person name="Kim H.J."/>
            <person name="Triplett B.A."/>
        </authorList>
    </citation>
    <scope>NUCLEOTIDE SEQUENCE [LARGE SCALE GENOMIC DNA]</scope>
    <source>
        <strain evidence="2 3">DSM 13116</strain>
    </source>
</reference>
<dbReference type="RefSeq" id="WP_089275125.1">
    <property type="nucleotide sequence ID" value="NZ_FZOC01000007.1"/>
</dbReference>
<dbReference type="GO" id="GO:0016787">
    <property type="term" value="F:hydrolase activity"/>
    <property type="evidence" value="ECO:0007669"/>
    <property type="project" value="InterPro"/>
</dbReference>
<accession>A0A239C411</accession>
<proteinExistence type="predicted"/>
<gene>
    <name evidence="2" type="ORF">SAMN04488503_2925</name>
</gene>
<evidence type="ECO:0000313" key="3">
    <source>
        <dbReference type="Proteomes" id="UP000198324"/>
    </source>
</evidence>
<evidence type="ECO:0000259" key="1">
    <source>
        <dbReference type="Pfam" id="PF00149"/>
    </source>
</evidence>
<dbReference type="EMBL" id="FZOC01000007">
    <property type="protein sequence ID" value="SNS14642.1"/>
    <property type="molecule type" value="Genomic_DNA"/>
</dbReference>
<dbReference type="OrthoDB" id="332939at2"/>
<dbReference type="Proteomes" id="UP000198324">
    <property type="component" value="Unassembled WGS sequence"/>
</dbReference>
<dbReference type="PANTHER" id="PTHR37523:SF1">
    <property type="entry name" value="CALCINEURIN-LIKE PHOSPHOESTERASE DOMAIN-CONTAINING PROTEIN"/>
    <property type="match status" value="1"/>
</dbReference>
<sequence>MEWIVLGDVHEDAGVFAGIPGVAGADGLIISGDLTNRGGPREAGLVLAAARRANPAVLAQIGNMDEPGVTGFLEAEGANIHRAARLLAPGLALMGVGWSTPTPFDTPSEASEADLAAWLDQAHAAALALAGPGGRVLAVVHNAPHGTGLDRLPNGVSVGSRAVRAFLESAQPEICVCGHIHEGQGEERLGRCHVLNPGLAGDGGFVRVLLADEGRLSARLERR</sequence>